<name>G6AH33_9BACT</name>
<dbReference type="HOGENOM" id="CLU_3404821_0_0_10"/>
<protein>
    <submittedName>
        <fullName evidence="1">Uncharacterized protein</fullName>
    </submittedName>
</protein>
<proteinExistence type="predicted"/>
<comment type="caution">
    <text evidence="1">The sequence shown here is derived from an EMBL/GenBank/DDBJ whole genome shotgun (WGS) entry which is preliminary data.</text>
</comment>
<evidence type="ECO:0000313" key="2">
    <source>
        <dbReference type="Proteomes" id="UP000004597"/>
    </source>
</evidence>
<dbReference type="AlphaFoldDB" id="G6AH33"/>
<dbReference type="EMBL" id="AFXP01000012">
    <property type="protein sequence ID" value="EHG16014.1"/>
    <property type="molecule type" value="Genomic_DNA"/>
</dbReference>
<sequence>MEHLLSGEDVYRLNSDEYLEMISQVYQFII</sequence>
<keyword evidence="2" id="KW-1185">Reference proteome</keyword>
<gene>
    <name evidence="1" type="ORF">HMPREF9138_01410</name>
</gene>
<accession>G6AH33</accession>
<dbReference type="Proteomes" id="UP000004597">
    <property type="component" value="Unassembled WGS sequence"/>
</dbReference>
<organism evidence="1 2">
    <name type="scientific">Prevotella histicola F0411</name>
    <dbReference type="NCBI Taxonomy" id="857291"/>
    <lineage>
        <taxon>Bacteria</taxon>
        <taxon>Pseudomonadati</taxon>
        <taxon>Bacteroidota</taxon>
        <taxon>Bacteroidia</taxon>
        <taxon>Bacteroidales</taxon>
        <taxon>Prevotellaceae</taxon>
        <taxon>Prevotella</taxon>
    </lineage>
</organism>
<reference evidence="1 2" key="1">
    <citation type="submission" date="2011-10" db="EMBL/GenBank/DDBJ databases">
        <title>The Genome Sequence of Prevotella histicola F0411.</title>
        <authorList>
            <consortium name="The Broad Institute Genome Sequencing Platform"/>
            <person name="Earl A."/>
            <person name="Ward D."/>
            <person name="Feldgarden M."/>
            <person name="Gevers D."/>
            <person name="Izard J."/>
            <person name="Ganesan A."/>
            <person name="Blanton J.M."/>
            <person name="Baranova O.V."/>
            <person name="Tanner A.C."/>
            <person name="Mathney J.M.J."/>
            <person name="Dewhirst F.E."/>
            <person name="Young S.K."/>
            <person name="Zeng Q."/>
            <person name="Gargeya S."/>
            <person name="Fitzgerald M."/>
            <person name="Haas B."/>
            <person name="Abouelleil A."/>
            <person name="Alvarado L."/>
            <person name="Arachchi H.M."/>
            <person name="Berlin A."/>
            <person name="Brown A."/>
            <person name="Chapman S.B."/>
            <person name="Chen Z."/>
            <person name="Dunbar C."/>
            <person name="Freedman E."/>
            <person name="Gearin G."/>
            <person name="Gellesch M."/>
            <person name="Goldberg J."/>
            <person name="Griggs A."/>
            <person name="Gujja S."/>
            <person name="Heiman D."/>
            <person name="Howarth C."/>
            <person name="Larson L."/>
            <person name="Lui A."/>
            <person name="MacDonald P.J.P."/>
            <person name="Montmayeur A."/>
            <person name="Murphy C."/>
            <person name="Neiman D."/>
            <person name="Pearson M."/>
            <person name="Priest M."/>
            <person name="Roberts A."/>
            <person name="Saif S."/>
            <person name="Shea T."/>
            <person name="Shenoy N."/>
            <person name="Sisk P."/>
            <person name="Stolte C."/>
            <person name="Sykes S."/>
            <person name="Wortman J."/>
            <person name="Nusbaum C."/>
            <person name="Birren B."/>
        </authorList>
    </citation>
    <scope>NUCLEOTIDE SEQUENCE [LARGE SCALE GENOMIC DNA]</scope>
    <source>
        <strain evidence="1 2">F0411</strain>
    </source>
</reference>
<evidence type="ECO:0000313" key="1">
    <source>
        <dbReference type="EMBL" id="EHG16014.1"/>
    </source>
</evidence>